<keyword evidence="6" id="KW-0375">Hydrogen ion transport</keyword>
<dbReference type="InterPro" id="IPR002379">
    <property type="entry name" value="ATPase_proteolipid_c-like_dom"/>
</dbReference>
<evidence type="ECO:0000256" key="8">
    <source>
        <dbReference type="ARBA" id="ARBA00023065"/>
    </source>
</evidence>
<keyword evidence="4" id="KW-0138">CF(0)</keyword>
<evidence type="ECO:0000256" key="10">
    <source>
        <dbReference type="ARBA" id="ARBA00023136"/>
    </source>
</evidence>
<evidence type="ECO:0000313" key="19">
    <source>
        <dbReference type="Proteomes" id="UP000177725"/>
    </source>
</evidence>
<organism evidence="18 19">
    <name type="scientific">Candidatus Portnoybacteria bacterium RBG_13_41_18</name>
    <dbReference type="NCBI Taxonomy" id="1801991"/>
    <lineage>
        <taxon>Bacteria</taxon>
        <taxon>Candidatus Portnoyibacteriota</taxon>
    </lineage>
</organism>
<evidence type="ECO:0000313" key="18">
    <source>
        <dbReference type="EMBL" id="OGZ33914.1"/>
    </source>
</evidence>
<gene>
    <name evidence="18" type="ORF">A2174_03460</name>
</gene>
<comment type="similarity">
    <text evidence="2">Belongs to the ATPase C chain family.</text>
</comment>
<evidence type="ECO:0000256" key="4">
    <source>
        <dbReference type="ARBA" id="ARBA00022547"/>
    </source>
</evidence>
<evidence type="ECO:0000256" key="9">
    <source>
        <dbReference type="ARBA" id="ARBA00023121"/>
    </source>
</evidence>
<dbReference type="GO" id="GO:0008289">
    <property type="term" value="F:lipid binding"/>
    <property type="evidence" value="ECO:0007669"/>
    <property type="project" value="UniProtKB-KW"/>
</dbReference>
<keyword evidence="8" id="KW-0406">Ion transport</keyword>
<evidence type="ECO:0000256" key="2">
    <source>
        <dbReference type="ARBA" id="ARBA00006704"/>
    </source>
</evidence>
<evidence type="ECO:0000256" key="6">
    <source>
        <dbReference type="ARBA" id="ARBA00022781"/>
    </source>
</evidence>
<dbReference type="GO" id="GO:0015078">
    <property type="term" value="F:proton transmembrane transporter activity"/>
    <property type="evidence" value="ECO:0007669"/>
    <property type="project" value="InterPro"/>
</dbReference>
<dbReference type="InterPro" id="IPR000454">
    <property type="entry name" value="ATP_synth_F0_csu"/>
</dbReference>
<evidence type="ECO:0000256" key="7">
    <source>
        <dbReference type="ARBA" id="ARBA00022989"/>
    </source>
</evidence>
<evidence type="ECO:0000256" key="11">
    <source>
        <dbReference type="ARBA" id="ARBA00023310"/>
    </source>
</evidence>
<keyword evidence="10 16" id="KW-0472">Membrane</keyword>
<dbReference type="InterPro" id="IPR035921">
    <property type="entry name" value="F/V-ATP_Csub_sf"/>
</dbReference>
<sequence>ALAIAHMAGKALEAIGRNPEAASKIQTAMILSVAFTEAIAIYALVVALVIKFV</sequence>
<dbReference type="PRINTS" id="PR00124">
    <property type="entry name" value="ATPASEC"/>
</dbReference>
<feature type="transmembrane region" description="Helical" evidence="16">
    <location>
        <begin position="28"/>
        <end position="50"/>
    </location>
</feature>
<dbReference type="NCBIfam" id="TIGR01260">
    <property type="entry name" value="ATP_synt_c"/>
    <property type="match status" value="1"/>
</dbReference>
<dbReference type="GO" id="GO:0045259">
    <property type="term" value="C:proton-transporting ATP synthase complex"/>
    <property type="evidence" value="ECO:0007669"/>
    <property type="project" value="UniProtKB-KW"/>
</dbReference>
<evidence type="ECO:0000256" key="16">
    <source>
        <dbReference type="SAM" id="Phobius"/>
    </source>
</evidence>
<evidence type="ECO:0000256" key="3">
    <source>
        <dbReference type="ARBA" id="ARBA00022448"/>
    </source>
</evidence>
<name>A0A1G2F777_9BACT</name>
<dbReference type="Pfam" id="PF00137">
    <property type="entry name" value="ATP-synt_C"/>
    <property type="match status" value="1"/>
</dbReference>
<comment type="caution">
    <text evidence="18">The sequence shown here is derived from an EMBL/GenBank/DDBJ whole genome shotgun (WGS) entry which is preliminary data.</text>
</comment>
<dbReference type="Gene3D" id="1.20.20.10">
    <property type="entry name" value="F1F0 ATP synthase subunit C"/>
    <property type="match status" value="1"/>
</dbReference>
<reference evidence="18 19" key="1">
    <citation type="journal article" date="2016" name="Nat. Commun.">
        <title>Thousands of microbial genomes shed light on interconnected biogeochemical processes in an aquifer system.</title>
        <authorList>
            <person name="Anantharaman K."/>
            <person name="Brown C.T."/>
            <person name="Hug L.A."/>
            <person name="Sharon I."/>
            <person name="Castelle C.J."/>
            <person name="Probst A.J."/>
            <person name="Thomas B.C."/>
            <person name="Singh A."/>
            <person name="Wilkins M.J."/>
            <person name="Karaoz U."/>
            <person name="Brodie E.L."/>
            <person name="Williams K.H."/>
            <person name="Hubbard S.S."/>
            <person name="Banfield J.F."/>
        </authorList>
    </citation>
    <scope>NUCLEOTIDE SEQUENCE [LARGE SCALE GENOMIC DNA]</scope>
</reference>
<accession>A0A1G2F777</accession>
<dbReference type="PROSITE" id="PS00605">
    <property type="entry name" value="ATPASE_C"/>
    <property type="match status" value="1"/>
</dbReference>
<dbReference type="CDD" id="cd18121">
    <property type="entry name" value="ATP-synt_Fo_c"/>
    <property type="match status" value="1"/>
</dbReference>
<evidence type="ECO:0000259" key="17">
    <source>
        <dbReference type="Pfam" id="PF00137"/>
    </source>
</evidence>
<evidence type="ECO:0000256" key="12">
    <source>
        <dbReference type="ARBA" id="ARBA00025198"/>
    </source>
</evidence>
<keyword evidence="5 16" id="KW-0812">Transmembrane</keyword>
<keyword evidence="11" id="KW-0066">ATP synthesis</keyword>
<dbReference type="GO" id="GO:0033177">
    <property type="term" value="C:proton-transporting two-sector ATPase complex, proton-transporting domain"/>
    <property type="evidence" value="ECO:0007669"/>
    <property type="project" value="InterPro"/>
</dbReference>
<dbReference type="GO" id="GO:0015986">
    <property type="term" value="P:proton motive force-driven ATP synthesis"/>
    <property type="evidence" value="ECO:0007669"/>
    <property type="project" value="InterPro"/>
</dbReference>
<feature type="domain" description="V-ATPase proteolipid subunit C-like" evidence="17">
    <location>
        <begin position="1"/>
        <end position="50"/>
    </location>
</feature>
<dbReference type="Proteomes" id="UP000177725">
    <property type="component" value="Unassembled WGS sequence"/>
</dbReference>
<dbReference type="SUPFAM" id="SSF81333">
    <property type="entry name" value="F1F0 ATP synthase subunit C"/>
    <property type="match status" value="1"/>
</dbReference>
<keyword evidence="9" id="KW-0446">Lipid-binding</keyword>
<evidence type="ECO:0000256" key="1">
    <source>
        <dbReference type="ARBA" id="ARBA00004141"/>
    </source>
</evidence>
<evidence type="ECO:0000256" key="5">
    <source>
        <dbReference type="ARBA" id="ARBA00022692"/>
    </source>
</evidence>
<evidence type="ECO:0000256" key="15">
    <source>
        <dbReference type="ARBA" id="ARBA00032887"/>
    </source>
</evidence>
<comment type="function">
    <text evidence="12">F(1)F(0) ATP synthase produces ATP from ADP in the presence of a proton or sodium gradient. F-type ATPases consist of two structural domains, F(1) containing the extramembraneous catalytic core and F(0) containing the membrane proton channel, linked together by a central stalk and a peripheral stalk. During catalysis, ATP synthesis in the catalytic domain of F(1) is coupled via a rotary mechanism of the central stalk subunits to proton translocation.</text>
</comment>
<evidence type="ECO:0000256" key="14">
    <source>
        <dbReference type="ARBA" id="ARBA00032200"/>
    </source>
</evidence>
<proteinExistence type="inferred from homology"/>
<comment type="subcellular location">
    <subcellularLocation>
        <location evidence="1">Membrane</location>
        <topology evidence="1">Multi-pass membrane protein</topology>
    </subcellularLocation>
</comment>
<keyword evidence="7 16" id="KW-1133">Transmembrane helix</keyword>
<keyword evidence="3" id="KW-0813">Transport</keyword>
<dbReference type="InterPro" id="IPR020537">
    <property type="entry name" value="ATP_synth_F0_csu_DDCD_BS"/>
</dbReference>
<dbReference type="InterPro" id="IPR038662">
    <property type="entry name" value="ATP_synth_F0_csu_sf"/>
</dbReference>
<protein>
    <recommendedName>
        <fullName evidence="14">ATP synthase F(0) sector subunit c</fullName>
    </recommendedName>
    <alternativeName>
        <fullName evidence="15">F-type ATPase subunit c</fullName>
    </alternativeName>
    <alternativeName>
        <fullName evidence="13">Lipid-binding protein</fullName>
    </alternativeName>
</protein>
<dbReference type="AlphaFoldDB" id="A0A1G2F777"/>
<dbReference type="InterPro" id="IPR005953">
    <property type="entry name" value="ATP_synth_csu_bac/chlpt"/>
</dbReference>
<feature type="non-terminal residue" evidence="18">
    <location>
        <position position="1"/>
    </location>
</feature>
<dbReference type="EMBL" id="MHMV01000035">
    <property type="protein sequence ID" value="OGZ33914.1"/>
    <property type="molecule type" value="Genomic_DNA"/>
</dbReference>
<evidence type="ECO:0000256" key="13">
    <source>
        <dbReference type="ARBA" id="ARBA00030961"/>
    </source>
</evidence>